<feature type="compositionally biased region" description="Basic and acidic residues" evidence="1">
    <location>
        <begin position="93"/>
        <end position="104"/>
    </location>
</feature>
<feature type="transmembrane region" description="Helical" evidence="2">
    <location>
        <begin position="196"/>
        <end position="215"/>
    </location>
</feature>
<proteinExistence type="predicted"/>
<name>A0A8H6CCF7_9LECA</name>
<dbReference type="AlphaFoldDB" id="A0A8H6CCF7"/>
<dbReference type="EMBL" id="JACCJB010000016">
    <property type="protein sequence ID" value="KAF6220726.1"/>
    <property type="molecule type" value="Genomic_DNA"/>
</dbReference>
<gene>
    <name evidence="3" type="ORF">HO133_003159</name>
</gene>
<evidence type="ECO:0000256" key="2">
    <source>
        <dbReference type="SAM" id="Phobius"/>
    </source>
</evidence>
<keyword evidence="2" id="KW-0472">Membrane</keyword>
<accession>A0A8H6CCF7</accession>
<feature type="region of interest" description="Disordered" evidence="1">
    <location>
        <begin position="1"/>
        <end position="118"/>
    </location>
</feature>
<dbReference type="GeneID" id="59331571"/>
<keyword evidence="2" id="KW-1133">Transmembrane helix</keyword>
<reference evidence="3 4" key="1">
    <citation type="journal article" date="2020" name="Genomics">
        <title>Complete, high-quality genomes from long-read metagenomic sequencing of two wolf lichen thalli reveals enigmatic genome architecture.</title>
        <authorList>
            <person name="McKenzie S.K."/>
            <person name="Walston R.F."/>
            <person name="Allen J.L."/>
        </authorList>
    </citation>
    <scope>NUCLEOTIDE SEQUENCE [LARGE SCALE GENOMIC DNA]</scope>
    <source>
        <strain evidence="3">WasteWater1</strain>
    </source>
</reference>
<feature type="compositionally biased region" description="Pro residues" evidence="1">
    <location>
        <begin position="1"/>
        <end position="19"/>
    </location>
</feature>
<organism evidence="3 4">
    <name type="scientific">Letharia lupina</name>
    <dbReference type="NCBI Taxonomy" id="560253"/>
    <lineage>
        <taxon>Eukaryota</taxon>
        <taxon>Fungi</taxon>
        <taxon>Dikarya</taxon>
        <taxon>Ascomycota</taxon>
        <taxon>Pezizomycotina</taxon>
        <taxon>Lecanoromycetes</taxon>
        <taxon>OSLEUM clade</taxon>
        <taxon>Lecanoromycetidae</taxon>
        <taxon>Lecanorales</taxon>
        <taxon>Lecanorineae</taxon>
        <taxon>Parmeliaceae</taxon>
        <taxon>Letharia</taxon>
    </lineage>
</organism>
<protein>
    <submittedName>
        <fullName evidence="3">Uncharacterized protein</fullName>
    </submittedName>
</protein>
<evidence type="ECO:0000313" key="3">
    <source>
        <dbReference type="EMBL" id="KAF6220726.1"/>
    </source>
</evidence>
<feature type="compositionally biased region" description="Basic and acidic residues" evidence="1">
    <location>
        <begin position="69"/>
        <end position="80"/>
    </location>
</feature>
<evidence type="ECO:0000313" key="4">
    <source>
        <dbReference type="Proteomes" id="UP000593566"/>
    </source>
</evidence>
<sequence>MPHPHPPLPSPLSPLPPRPESLGPLSQYHSPATADTYARHAEEPTVSPLGPDSPTLGYLSPVSIVGPDPRLDRHGVDEWGFRAPRAGAEVAAEEEHPARDDAPHTQETSRNPLATPRPTTLYLADHAPHLEAPAPIARPHCRNGAGGHEGRSEVGFEDVELRGGRNARDGGDDVEGQGRMRTIAGVEGKGRRRNCLIGWVFVLALVVAGVVFGVLMRGADRPGGVAGLDAVSWRYET</sequence>
<dbReference type="RefSeq" id="XP_037150161.1">
    <property type="nucleotide sequence ID" value="XM_037294083.1"/>
</dbReference>
<evidence type="ECO:0000256" key="1">
    <source>
        <dbReference type="SAM" id="MobiDB-lite"/>
    </source>
</evidence>
<comment type="caution">
    <text evidence="3">The sequence shown here is derived from an EMBL/GenBank/DDBJ whole genome shotgun (WGS) entry which is preliminary data.</text>
</comment>
<keyword evidence="4" id="KW-1185">Reference proteome</keyword>
<keyword evidence="2" id="KW-0812">Transmembrane</keyword>
<dbReference type="Proteomes" id="UP000593566">
    <property type="component" value="Unassembled WGS sequence"/>
</dbReference>